<dbReference type="eggNOG" id="ENOG502S4GH">
    <property type="taxonomic scope" value="Eukaryota"/>
</dbReference>
<reference evidence="1 2" key="1">
    <citation type="submission" date="2009-11" db="EMBL/GenBank/DDBJ databases">
        <title>Annotation of Allomyces macrogynus ATCC 38327.</title>
        <authorList>
            <consortium name="The Broad Institute Genome Sequencing Platform"/>
            <person name="Russ C."/>
            <person name="Cuomo C."/>
            <person name="Burger G."/>
            <person name="Gray M.W."/>
            <person name="Holland P.W.H."/>
            <person name="King N."/>
            <person name="Lang F.B.F."/>
            <person name="Roger A.J."/>
            <person name="Ruiz-Trillo I."/>
            <person name="Young S.K."/>
            <person name="Zeng Q."/>
            <person name="Gargeya S."/>
            <person name="Fitzgerald M."/>
            <person name="Haas B."/>
            <person name="Abouelleil A."/>
            <person name="Alvarado L."/>
            <person name="Arachchi H.M."/>
            <person name="Berlin A."/>
            <person name="Chapman S.B."/>
            <person name="Gearin G."/>
            <person name="Goldberg J."/>
            <person name="Griggs A."/>
            <person name="Gujja S."/>
            <person name="Hansen M."/>
            <person name="Heiman D."/>
            <person name="Howarth C."/>
            <person name="Larimer J."/>
            <person name="Lui A."/>
            <person name="MacDonald P.J.P."/>
            <person name="McCowen C."/>
            <person name="Montmayeur A."/>
            <person name="Murphy C."/>
            <person name="Neiman D."/>
            <person name="Pearson M."/>
            <person name="Priest M."/>
            <person name="Roberts A."/>
            <person name="Saif S."/>
            <person name="Shea T."/>
            <person name="Sisk P."/>
            <person name="Stolte C."/>
            <person name="Sykes S."/>
            <person name="Wortman J."/>
            <person name="Nusbaum C."/>
            <person name="Birren B."/>
        </authorList>
    </citation>
    <scope>NUCLEOTIDE SEQUENCE [LARGE SCALE GENOMIC DNA]</scope>
    <source>
        <strain evidence="1 2">ATCC 38327</strain>
    </source>
</reference>
<accession>A0A0L0RZK6</accession>
<sequence length="146" mass="16601">MSYVVNDKYLAPSSDQEYAHPLDPAARTTLHCPMNQQAQLIDKFQRLSVQPEPSPGSSAQFTMSICRRCHQEYDSRDAAQAHGCRFHPDMFVCRPHPADHYAFELNDDKYAALLEHNWPAKFWDCCGAETRDAPGCVVAKHLSFDE</sequence>
<dbReference type="AlphaFoldDB" id="A0A0L0RZK6"/>
<dbReference type="PANTHER" id="PTHR35106:SF1">
    <property type="entry name" value="CHORD DOMAIN-CONTAINING PROTEIN"/>
    <property type="match status" value="1"/>
</dbReference>
<dbReference type="Proteomes" id="UP000054350">
    <property type="component" value="Unassembled WGS sequence"/>
</dbReference>
<organism evidence="1 2">
    <name type="scientific">Allomyces macrogynus (strain ATCC 38327)</name>
    <name type="common">Allomyces javanicus var. macrogynus</name>
    <dbReference type="NCBI Taxonomy" id="578462"/>
    <lineage>
        <taxon>Eukaryota</taxon>
        <taxon>Fungi</taxon>
        <taxon>Fungi incertae sedis</taxon>
        <taxon>Blastocladiomycota</taxon>
        <taxon>Blastocladiomycetes</taxon>
        <taxon>Blastocladiales</taxon>
        <taxon>Blastocladiaceae</taxon>
        <taxon>Allomyces</taxon>
    </lineage>
</organism>
<protein>
    <submittedName>
        <fullName evidence="1">Uncharacterized protein</fullName>
    </submittedName>
</protein>
<reference evidence="2" key="2">
    <citation type="submission" date="2009-11" db="EMBL/GenBank/DDBJ databases">
        <title>The Genome Sequence of Allomyces macrogynus strain ATCC 38327.</title>
        <authorList>
            <consortium name="The Broad Institute Genome Sequencing Platform"/>
            <person name="Russ C."/>
            <person name="Cuomo C."/>
            <person name="Shea T."/>
            <person name="Young S.K."/>
            <person name="Zeng Q."/>
            <person name="Koehrsen M."/>
            <person name="Haas B."/>
            <person name="Borodovsky M."/>
            <person name="Guigo R."/>
            <person name="Alvarado L."/>
            <person name="Berlin A."/>
            <person name="Borenstein D."/>
            <person name="Chen Z."/>
            <person name="Engels R."/>
            <person name="Freedman E."/>
            <person name="Gellesch M."/>
            <person name="Goldberg J."/>
            <person name="Griggs A."/>
            <person name="Gujja S."/>
            <person name="Heiman D."/>
            <person name="Hepburn T."/>
            <person name="Howarth C."/>
            <person name="Jen D."/>
            <person name="Larson L."/>
            <person name="Lewis B."/>
            <person name="Mehta T."/>
            <person name="Park D."/>
            <person name="Pearson M."/>
            <person name="Roberts A."/>
            <person name="Saif S."/>
            <person name="Shenoy N."/>
            <person name="Sisk P."/>
            <person name="Stolte C."/>
            <person name="Sykes S."/>
            <person name="Walk T."/>
            <person name="White J."/>
            <person name="Yandava C."/>
            <person name="Burger G."/>
            <person name="Gray M.W."/>
            <person name="Holland P.W.H."/>
            <person name="King N."/>
            <person name="Lang F.B.F."/>
            <person name="Roger A.J."/>
            <person name="Ruiz-Trillo I."/>
            <person name="Lander E."/>
            <person name="Nusbaum C."/>
        </authorList>
    </citation>
    <scope>NUCLEOTIDE SEQUENCE [LARGE SCALE GENOMIC DNA]</scope>
    <source>
        <strain evidence="2">ATCC 38327</strain>
    </source>
</reference>
<gene>
    <name evidence="1" type="ORF">AMAG_01727</name>
</gene>
<dbReference type="EMBL" id="GG745329">
    <property type="protein sequence ID" value="KNE55857.1"/>
    <property type="molecule type" value="Genomic_DNA"/>
</dbReference>
<dbReference type="PANTHER" id="PTHR35106">
    <property type="entry name" value="BNAA07G25190D PROTEIN"/>
    <property type="match status" value="1"/>
</dbReference>
<evidence type="ECO:0000313" key="1">
    <source>
        <dbReference type="EMBL" id="KNE55857.1"/>
    </source>
</evidence>
<dbReference type="STRING" id="578462.A0A0L0RZK6"/>
<proteinExistence type="predicted"/>
<name>A0A0L0RZK6_ALLM3</name>
<keyword evidence="2" id="KW-1185">Reference proteome</keyword>
<evidence type="ECO:0000313" key="2">
    <source>
        <dbReference type="Proteomes" id="UP000054350"/>
    </source>
</evidence>
<dbReference type="OrthoDB" id="73371at2759"/>
<dbReference type="VEuPathDB" id="FungiDB:AMAG_01727"/>